<keyword evidence="2" id="KW-1185">Reference proteome</keyword>
<proteinExistence type="predicted"/>
<accession>A0ACB0KLF7</accession>
<gene>
    <name evidence="1" type="ORF">MILVUS5_LOCUS24115</name>
</gene>
<name>A0ACB0KLF7_TRIPR</name>
<protein>
    <submittedName>
        <fullName evidence="1">Uncharacterized protein</fullName>
    </submittedName>
</protein>
<evidence type="ECO:0000313" key="1">
    <source>
        <dbReference type="EMBL" id="CAJ2657560.1"/>
    </source>
</evidence>
<reference evidence="1" key="1">
    <citation type="submission" date="2023-10" db="EMBL/GenBank/DDBJ databases">
        <authorList>
            <person name="Rodriguez Cubillos JULIANA M."/>
            <person name="De Vega J."/>
        </authorList>
    </citation>
    <scope>NUCLEOTIDE SEQUENCE</scope>
</reference>
<sequence length="634" mass="70725">MANESESEVCNNAIPPPKIGKRECEDEDQEEVITKKQKRDDVVVKQENEEEINPDYSEHDNKFEAENESATGCATLESLDDGSADSDSPRSFGEDNPEDLESPEYNEEEIEEKISKTPQERHETPVTLTGKYAESKTIFVRNLSYSVERTDMEDIFKDCGEVVDVRFNIDPEGRFRGFGHVEFGTAEAAQKALKLDNTELLNRHIKVSIAVEKSDYPPYKSSFHKVGNLQSHTVKGFDASLVENKPKSPATPNETNGASKTIYVRNLSYSVERANMENLFKDCGEIVDVRLHTDREGKFKGYGHVQFATAEAAQKALALNKKVFFNRLMFVGLAQERGKYSPNRSSWSWSSLFHKDEKIQSQTVPVKCFDTSLAEDKLTCAKEEVKDIEMFDAAPAASKVPETPSIGKAKNDASKTICVRNLSFDAERAEIENIFKDCGEVVDVRLHVDVEFATAEAAEKALELDNTRLMNRPIKVGTASEEGECFPNRGSSITFQKAESFQPLTVFVIGFDTSVAEEKIKASLYKHFCSCGEITRISIPKFPDSGTVKGFAHLDFKDTVGYNKALKLDQTAIGNHWLAVERAKPRIRRDNYGIGGGRGGYHVGGRDAGDHGGRTGWGRSHGAGRHWTANTEHW</sequence>
<organism evidence="1 2">
    <name type="scientific">Trifolium pratense</name>
    <name type="common">Red clover</name>
    <dbReference type="NCBI Taxonomy" id="57577"/>
    <lineage>
        <taxon>Eukaryota</taxon>
        <taxon>Viridiplantae</taxon>
        <taxon>Streptophyta</taxon>
        <taxon>Embryophyta</taxon>
        <taxon>Tracheophyta</taxon>
        <taxon>Spermatophyta</taxon>
        <taxon>Magnoliopsida</taxon>
        <taxon>eudicotyledons</taxon>
        <taxon>Gunneridae</taxon>
        <taxon>Pentapetalae</taxon>
        <taxon>rosids</taxon>
        <taxon>fabids</taxon>
        <taxon>Fabales</taxon>
        <taxon>Fabaceae</taxon>
        <taxon>Papilionoideae</taxon>
        <taxon>50 kb inversion clade</taxon>
        <taxon>NPAAA clade</taxon>
        <taxon>Hologalegina</taxon>
        <taxon>IRL clade</taxon>
        <taxon>Trifolieae</taxon>
        <taxon>Trifolium</taxon>
    </lineage>
</organism>
<evidence type="ECO:0000313" key="2">
    <source>
        <dbReference type="Proteomes" id="UP001177021"/>
    </source>
</evidence>
<dbReference type="Proteomes" id="UP001177021">
    <property type="component" value="Unassembled WGS sequence"/>
</dbReference>
<dbReference type="EMBL" id="CASHSV030000311">
    <property type="protein sequence ID" value="CAJ2657560.1"/>
    <property type="molecule type" value="Genomic_DNA"/>
</dbReference>
<comment type="caution">
    <text evidence="1">The sequence shown here is derived from an EMBL/GenBank/DDBJ whole genome shotgun (WGS) entry which is preliminary data.</text>
</comment>